<dbReference type="Pfam" id="PF11926">
    <property type="entry name" value="DUF3444"/>
    <property type="match status" value="1"/>
</dbReference>
<reference evidence="3" key="1">
    <citation type="journal article" date="2018" name="Gigascience">
        <title>Genome assembly of the Pink Ipe (Handroanthus impetiginosus, Bignoniaceae), a highly valued, ecologically keystone Neotropical timber forest tree.</title>
        <authorList>
            <person name="Silva-Junior O.B."/>
            <person name="Grattapaglia D."/>
            <person name="Novaes E."/>
            <person name="Collevatti R.G."/>
        </authorList>
    </citation>
    <scope>NUCLEOTIDE SEQUENCE [LARGE SCALE GENOMIC DNA]</scope>
    <source>
        <strain evidence="3">cv. UFG-1</strain>
    </source>
</reference>
<organism evidence="2 3">
    <name type="scientific">Handroanthus impetiginosus</name>
    <dbReference type="NCBI Taxonomy" id="429701"/>
    <lineage>
        <taxon>Eukaryota</taxon>
        <taxon>Viridiplantae</taxon>
        <taxon>Streptophyta</taxon>
        <taxon>Embryophyta</taxon>
        <taxon>Tracheophyta</taxon>
        <taxon>Spermatophyta</taxon>
        <taxon>Magnoliopsida</taxon>
        <taxon>eudicotyledons</taxon>
        <taxon>Gunneridae</taxon>
        <taxon>Pentapetalae</taxon>
        <taxon>asterids</taxon>
        <taxon>lamiids</taxon>
        <taxon>Lamiales</taxon>
        <taxon>Bignoniaceae</taxon>
        <taxon>Crescentiina</taxon>
        <taxon>Tabebuia alliance</taxon>
        <taxon>Handroanthus</taxon>
    </lineage>
</organism>
<accession>A0A2G9HA77</accession>
<gene>
    <name evidence="2" type="ORF">CDL12_12998</name>
</gene>
<protein>
    <recommendedName>
        <fullName evidence="1">J domain-containing protein</fullName>
    </recommendedName>
</protein>
<evidence type="ECO:0000313" key="3">
    <source>
        <dbReference type="Proteomes" id="UP000231279"/>
    </source>
</evidence>
<dbReference type="PROSITE" id="PS50076">
    <property type="entry name" value="DNAJ_2"/>
    <property type="match status" value="1"/>
</dbReference>
<evidence type="ECO:0000313" key="2">
    <source>
        <dbReference type="EMBL" id="PIN14373.1"/>
    </source>
</evidence>
<dbReference type="InterPro" id="IPR024593">
    <property type="entry name" value="DUF3444"/>
</dbReference>
<dbReference type="AlphaFoldDB" id="A0A2G9HA77"/>
<proteinExistence type="predicted"/>
<dbReference type="InterPro" id="IPR036869">
    <property type="entry name" value="J_dom_sf"/>
</dbReference>
<dbReference type="SMART" id="SM00271">
    <property type="entry name" value="DnaJ"/>
    <property type="match status" value="1"/>
</dbReference>
<dbReference type="PANTHER" id="PTHR45089:SF24">
    <property type="entry name" value="DNAJ HEAT SHOCK N-TERMINAL DOMAIN-CONTAINING PROTEIN"/>
    <property type="match status" value="1"/>
</dbReference>
<keyword evidence="3" id="KW-1185">Reference proteome</keyword>
<dbReference type="InterPro" id="IPR001623">
    <property type="entry name" value="DnaJ_domain"/>
</dbReference>
<dbReference type="Pfam" id="PF00226">
    <property type="entry name" value="DnaJ"/>
    <property type="match status" value="1"/>
</dbReference>
<dbReference type="CDD" id="cd06257">
    <property type="entry name" value="DnaJ"/>
    <property type="match status" value="1"/>
</dbReference>
<dbReference type="Proteomes" id="UP000231279">
    <property type="component" value="Unassembled WGS sequence"/>
</dbReference>
<dbReference type="PANTHER" id="PTHR45089">
    <property type="entry name" value="DNAJ HEAT SHOCK AMINO-TERMINAL DOMAIN PROTEIN-RELATED"/>
    <property type="match status" value="1"/>
</dbReference>
<dbReference type="SUPFAM" id="SSF46565">
    <property type="entry name" value="Chaperone J-domain"/>
    <property type="match status" value="1"/>
</dbReference>
<dbReference type="OrthoDB" id="10250354at2759"/>
<dbReference type="STRING" id="429701.A0A2G9HA77"/>
<dbReference type="Gene3D" id="1.10.287.110">
    <property type="entry name" value="DnaJ domain"/>
    <property type="match status" value="1"/>
</dbReference>
<dbReference type="PRINTS" id="PR00625">
    <property type="entry name" value="JDOMAIN"/>
</dbReference>
<comment type="caution">
    <text evidence="2">The sequence shown here is derived from an EMBL/GenBank/DDBJ whole genome shotgun (WGS) entry which is preliminary data.</text>
</comment>
<dbReference type="EMBL" id="NKXS01002298">
    <property type="protein sequence ID" value="PIN14373.1"/>
    <property type="molecule type" value="Genomic_DNA"/>
</dbReference>
<evidence type="ECO:0000259" key="1">
    <source>
        <dbReference type="PROSITE" id="PS50076"/>
    </source>
</evidence>
<name>A0A2G9HA77_9LAMI</name>
<sequence>MEHCNREEAIIAKKMALEKMEKRDFMGARKYAQIAQKLCPDLENIVQMILVCDVHCYAAERECGNEMDWYKILQIEKTADEASIKRQYNRLALSLHPDKNRFPGAADAFQLIREAKMVLLDSEKRRWYDSVCQAEMLKKRRSKKDSVKKDSVVKDDADDMDDGVEIDCGVKRLKNISSFDVSAQEVDEQGKRAAKFASKTQENAKSCDDKSLPNVRISEVQVYSASGIALDAKILEYLAAEFNDFDAKRAKRCFGAGQVWAIYDTLDAMPRFYALITKVFSEDFKLQITWLEPYPHNANERKWLCQGLPTSCGKFKLGYTEIIEDHAIFSHLVTWRNHVNLPNVYEVHPRRGETWALFKNLDFEWYQNPERHKVYEFEVVEILSDYDSDVGVSIMFLRKMKGFTSLFCRVKEDEVDFEVIPVKDRFRLSHRVPSVEMKCKEGLNGIKRFFELDPASLPHDLSSH</sequence>
<feature type="domain" description="J" evidence="1">
    <location>
        <begin position="68"/>
        <end position="132"/>
    </location>
</feature>